<reference evidence="6 7" key="1">
    <citation type="journal article" date="2008" name="Nature">
        <title>The genome of the choanoflagellate Monosiga brevicollis and the origin of metazoans.</title>
        <authorList>
            <consortium name="JGI Sequencing"/>
            <person name="King N."/>
            <person name="Westbrook M.J."/>
            <person name="Young S.L."/>
            <person name="Kuo A."/>
            <person name="Abedin M."/>
            <person name="Chapman J."/>
            <person name="Fairclough S."/>
            <person name="Hellsten U."/>
            <person name="Isogai Y."/>
            <person name="Letunic I."/>
            <person name="Marr M."/>
            <person name="Pincus D."/>
            <person name="Putnam N."/>
            <person name="Rokas A."/>
            <person name="Wright K.J."/>
            <person name="Zuzow R."/>
            <person name="Dirks W."/>
            <person name="Good M."/>
            <person name="Goodstein D."/>
            <person name="Lemons D."/>
            <person name="Li W."/>
            <person name="Lyons J.B."/>
            <person name="Morris A."/>
            <person name="Nichols S."/>
            <person name="Richter D.J."/>
            <person name="Salamov A."/>
            <person name="Bork P."/>
            <person name="Lim W.A."/>
            <person name="Manning G."/>
            <person name="Miller W.T."/>
            <person name="McGinnis W."/>
            <person name="Shapiro H."/>
            <person name="Tjian R."/>
            <person name="Grigoriev I.V."/>
            <person name="Rokhsar D."/>
        </authorList>
    </citation>
    <scope>NUCLEOTIDE SEQUENCE [LARGE SCALE GENOMIC DNA]</scope>
    <source>
        <strain evidence="7">MX1 / ATCC 50154</strain>
    </source>
</reference>
<keyword evidence="1" id="KW-0677">Repeat</keyword>
<feature type="region of interest" description="Disordered" evidence="4">
    <location>
        <begin position="120"/>
        <end position="159"/>
    </location>
</feature>
<dbReference type="InterPro" id="IPR036390">
    <property type="entry name" value="WH_DNA-bd_sf"/>
</dbReference>
<feature type="region of interest" description="Disordered" evidence="4">
    <location>
        <begin position="1"/>
        <end position="108"/>
    </location>
</feature>
<dbReference type="eggNOG" id="KOG0504">
    <property type="taxonomic scope" value="Eukaryota"/>
</dbReference>
<dbReference type="InterPro" id="IPR000591">
    <property type="entry name" value="DEP_dom"/>
</dbReference>
<dbReference type="Pfam" id="PF00610">
    <property type="entry name" value="DEP"/>
    <property type="match status" value="1"/>
</dbReference>
<feature type="repeat" description="ANK" evidence="3">
    <location>
        <begin position="382"/>
        <end position="414"/>
    </location>
</feature>
<dbReference type="AlphaFoldDB" id="A9V0T5"/>
<dbReference type="STRING" id="81824.A9V0T5"/>
<dbReference type="SMART" id="SM00248">
    <property type="entry name" value="ANK"/>
    <property type="match status" value="9"/>
</dbReference>
<dbReference type="PROSITE" id="PS50088">
    <property type="entry name" value="ANK_REPEAT"/>
    <property type="match status" value="5"/>
</dbReference>
<feature type="repeat" description="ANK" evidence="3">
    <location>
        <begin position="450"/>
        <end position="482"/>
    </location>
</feature>
<gene>
    <name evidence="6" type="ORF">MONBRDRAFT_32632</name>
</gene>
<dbReference type="RefSeq" id="XP_001746423.1">
    <property type="nucleotide sequence ID" value="XM_001746371.1"/>
</dbReference>
<evidence type="ECO:0000259" key="5">
    <source>
        <dbReference type="PROSITE" id="PS50186"/>
    </source>
</evidence>
<dbReference type="InterPro" id="IPR036388">
    <property type="entry name" value="WH-like_DNA-bd_sf"/>
</dbReference>
<dbReference type="InterPro" id="IPR036770">
    <property type="entry name" value="Ankyrin_rpt-contain_sf"/>
</dbReference>
<sequence length="613" mass="65991">MFSNVWSSSESSESDSDEDVEVLRPGNKLEARGYVAVTRDDFDSSDEEIHDADQPPVGLATSPMATPERHRPSLRASGKPQGPAGVVRPNQGAPAPQFDRHQQAALSQAQQLYHNRRLRATGTQPTPAGPSPRLNPEPQGVVSRGPVTSTESNDVDSSTRDALDNYARQLMDPTTGIATSTKRIRLQAYRNVFTGADAAGWFMANMEGVATLKEAQEVGQQLIDVGIIKVVRSGSDAPGFVVSDTALFAFRARAGTMDGIADSAASRPGSARPASARSTRVGRSRVGSAASVRSNLSVLSLESTMGHRFDDEAANFASSPPLHAAAAQGDLVAIKQLLPLHFVDELDLAGRTPLMYAVLTNKPRVLRTILLAGADLNQQDDKGNTALIWATCRGAREAVKILLKEGADVELTDQEQRSALHWACKIKRVDMLATLLPYAFKAILDLQDQEGLSALHWAVLCQREEHLILLLERGADPRLGDRHGRTALHYSITQRAQACFTRLLSECPEVLNLADAQGRTPLHVAVAEAPLTFIAALLSQQPLQLNPADDRGTTPLHWACVSNRTEACQALLAAGADANICDHAGKTPLQYAIEKSNAACVALLQQHAQATRR</sequence>
<dbReference type="EMBL" id="CH991553">
    <property type="protein sequence ID" value="EDQ88810.1"/>
    <property type="molecule type" value="Genomic_DNA"/>
</dbReference>
<dbReference type="InParanoid" id="A9V0T5"/>
<feature type="repeat" description="ANK" evidence="3">
    <location>
        <begin position="517"/>
        <end position="550"/>
    </location>
</feature>
<evidence type="ECO:0000313" key="6">
    <source>
        <dbReference type="EMBL" id="EDQ88810.1"/>
    </source>
</evidence>
<dbReference type="Pfam" id="PF12796">
    <property type="entry name" value="Ank_2"/>
    <property type="match status" value="3"/>
</dbReference>
<dbReference type="Gene3D" id="1.25.40.20">
    <property type="entry name" value="Ankyrin repeat-containing domain"/>
    <property type="match status" value="2"/>
</dbReference>
<accession>A9V0T5</accession>
<evidence type="ECO:0000256" key="2">
    <source>
        <dbReference type="ARBA" id="ARBA00023043"/>
    </source>
</evidence>
<organism evidence="6 7">
    <name type="scientific">Monosiga brevicollis</name>
    <name type="common">Choanoflagellate</name>
    <dbReference type="NCBI Taxonomy" id="81824"/>
    <lineage>
        <taxon>Eukaryota</taxon>
        <taxon>Choanoflagellata</taxon>
        <taxon>Craspedida</taxon>
        <taxon>Salpingoecidae</taxon>
        <taxon>Monosiga</taxon>
    </lineage>
</organism>
<evidence type="ECO:0000313" key="7">
    <source>
        <dbReference type="Proteomes" id="UP000001357"/>
    </source>
</evidence>
<dbReference type="CDD" id="cd04371">
    <property type="entry name" value="DEP"/>
    <property type="match status" value="1"/>
</dbReference>
<feature type="repeat" description="ANK" evidence="3">
    <location>
        <begin position="349"/>
        <end position="381"/>
    </location>
</feature>
<dbReference type="Gene3D" id="1.10.10.10">
    <property type="entry name" value="Winged helix-like DNA-binding domain superfamily/Winged helix DNA-binding domain"/>
    <property type="match status" value="1"/>
</dbReference>
<dbReference type="InterPro" id="IPR002110">
    <property type="entry name" value="Ankyrin_rpt"/>
</dbReference>
<feature type="region of interest" description="Disordered" evidence="4">
    <location>
        <begin position="261"/>
        <end position="287"/>
    </location>
</feature>
<dbReference type="PANTHER" id="PTHR24198">
    <property type="entry name" value="ANKYRIN REPEAT AND PROTEIN KINASE DOMAIN-CONTAINING PROTEIN"/>
    <property type="match status" value="1"/>
</dbReference>
<feature type="compositionally biased region" description="Polar residues" evidence="4">
    <location>
        <begin position="146"/>
        <end position="156"/>
    </location>
</feature>
<feature type="compositionally biased region" description="Low complexity" evidence="4">
    <location>
        <begin position="263"/>
        <end position="287"/>
    </location>
</feature>
<proteinExistence type="predicted"/>
<dbReference type="SUPFAM" id="SSF48403">
    <property type="entry name" value="Ankyrin repeat"/>
    <property type="match status" value="1"/>
</dbReference>
<dbReference type="PROSITE" id="PS50186">
    <property type="entry name" value="DEP"/>
    <property type="match status" value="1"/>
</dbReference>
<dbReference type="GeneID" id="5891774"/>
<keyword evidence="7" id="KW-1185">Reference proteome</keyword>
<feature type="repeat" description="ANK" evidence="3">
    <location>
        <begin position="551"/>
        <end position="583"/>
    </location>
</feature>
<dbReference type="GO" id="GO:0035556">
    <property type="term" value="P:intracellular signal transduction"/>
    <property type="evidence" value="ECO:0007669"/>
    <property type="project" value="InterPro"/>
</dbReference>
<feature type="domain" description="DEP" evidence="5">
    <location>
        <begin position="173"/>
        <end position="252"/>
    </location>
</feature>
<protein>
    <recommendedName>
        <fullName evidence="5">DEP domain-containing protein</fullName>
    </recommendedName>
</protein>
<evidence type="ECO:0000256" key="3">
    <source>
        <dbReference type="PROSITE-ProRule" id="PRU00023"/>
    </source>
</evidence>
<dbReference type="PANTHER" id="PTHR24198:SF165">
    <property type="entry name" value="ANKYRIN REPEAT-CONTAINING PROTEIN-RELATED"/>
    <property type="match status" value="1"/>
</dbReference>
<keyword evidence="2 3" id="KW-0040">ANK repeat</keyword>
<dbReference type="SUPFAM" id="SSF46785">
    <property type="entry name" value="Winged helix' DNA-binding domain"/>
    <property type="match status" value="1"/>
</dbReference>
<dbReference type="KEGG" id="mbr:MONBRDRAFT_32632"/>
<dbReference type="SMART" id="SM00049">
    <property type="entry name" value="DEP"/>
    <property type="match status" value="1"/>
</dbReference>
<evidence type="ECO:0000256" key="1">
    <source>
        <dbReference type="ARBA" id="ARBA00022737"/>
    </source>
</evidence>
<name>A9V0T5_MONBE</name>
<dbReference type="Proteomes" id="UP000001357">
    <property type="component" value="Unassembled WGS sequence"/>
</dbReference>
<evidence type="ECO:0000256" key="4">
    <source>
        <dbReference type="SAM" id="MobiDB-lite"/>
    </source>
</evidence>
<dbReference type="PROSITE" id="PS50297">
    <property type="entry name" value="ANK_REP_REGION"/>
    <property type="match status" value="4"/>
</dbReference>